<dbReference type="InterPro" id="IPR009057">
    <property type="entry name" value="Homeodomain-like_sf"/>
</dbReference>
<dbReference type="AlphaFoldDB" id="A0A081NZF3"/>
<keyword evidence="2 4" id="KW-0238">DNA-binding</keyword>
<keyword evidence="1" id="KW-0805">Transcription regulation</keyword>
<evidence type="ECO:0000259" key="5">
    <source>
        <dbReference type="PROSITE" id="PS50977"/>
    </source>
</evidence>
<dbReference type="OrthoDB" id="9812484at2"/>
<evidence type="ECO:0000313" key="7">
    <source>
        <dbReference type="Proteomes" id="UP000028123"/>
    </source>
</evidence>
<evidence type="ECO:0000256" key="1">
    <source>
        <dbReference type="ARBA" id="ARBA00023015"/>
    </source>
</evidence>
<dbReference type="eggNOG" id="COG1309">
    <property type="taxonomic scope" value="Bacteria"/>
</dbReference>
<comment type="caution">
    <text evidence="6">The sequence shown here is derived from an EMBL/GenBank/DDBJ whole genome shotgun (WGS) entry which is preliminary data.</text>
</comment>
<dbReference type="Gene3D" id="1.10.357.10">
    <property type="entry name" value="Tetracycline Repressor, domain 2"/>
    <property type="match status" value="1"/>
</dbReference>
<dbReference type="PANTHER" id="PTHR30055">
    <property type="entry name" value="HTH-TYPE TRANSCRIPTIONAL REGULATOR RUTR"/>
    <property type="match status" value="1"/>
</dbReference>
<keyword evidence="3" id="KW-0804">Transcription</keyword>
<dbReference type="PANTHER" id="PTHR30055:SF234">
    <property type="entry name" value="HTH-TYPE TRANSCRIPTIONAL REGULATOR BETI"/>
    <property type="match status" value="1"/>
</dbReference>
<feature type="DNA-binding region" description="H-T-H motif" evidence="4">
    <location>
        <begin position="37"/>
        <end position="56"/>
    </location>
</feature>
<gene>
    <name evidence="6" type="ORF">ET33_12390</name>
</gene>
<protein>
    <submittedName>
        <fullName evidence="6">Transcriptional regulator</fullName>
    </submittedName>
</protein>
<evidence type="ECO:0000256" key="2">
    <source>
        <dbReference type="ARBA" id="ARBA00023125"/>
    </source>
</evidence>
<dbReference type="SUPFAM" id="SSF48498">
    <property type="entry name" value="Tetracyclin repressor-like, C-terminal domain"/>
    <property type="match status" value="1"/>
</dbReference>
<proteinExistence type="predicted"/>
<evidence type="ECO:0000256" key="4">
    <source>
        <dbReference type="PROSITE-ProRule" id="PRU00335"/>
    </source>
</evidence>
<accession>A0A081NZF3</accession>
<evidence type="ECO:0000256" key="3">
    <source>
        <dbReference type="ARBA" id="ARBA00023163"/>
    </source>
</evidence>
<keyword evidence="7" id="KW-1185">Reference proteome</keyword>
<dbReference type="InterPro" id="IPR036271">
    <property type="entry name" value="Tet_transcr_reg_TetR-rel_C_sf"/>
</dbReference>
<organism evidence="6 7">
    <name type="scientific">Paenibacillus tyrfis</name>
    <dbReference type="NCBI Taxonomy" id="1501230"/>
    <lineage>
        <taxon>Bacteria</taxon>
        <taxon>Bacillati</taxon>
        <taxon>Bacillota</taxon>
        <taxon>Bacilli</taxon>
        <taxon>Bacillales</taxon>
        <taxon>Paenibacillaceae</taxon>
        <taxon>Paenibacillus</taxon>
    </lineage>
</organism>
<dbReference type="InterPro" id="IPR050109">
    <property type="entry name" value="HTH-type_TetR-like_transc_reg"/>
</dbReference>
<dbReference type="RefSeq" id="WP_036687336.1">
    <property type="nucleotide sequence ID" value="NZ_JNVM01000019.1"/>
</dbReference>
<dbReference type="EMBL" id="JNVM01000019">
    <property type="protein sequence ID" value="KEQ23826.1"/>
    <property type="molecule type" value="Genomic_DNA"/>
</dbReference>
<dbReference type="SUPFAM" id="SSF46689">
    <property type="entry name" value="Homeodomain-like"/>
    <property type="match status" value="1"/>
</dbReference>
<dbReference type="PROSITE" id="PS50977">
    <property type="entry name" value="HTH_TETR_2"/>
    <property type="match status" value="1"/>
</dbReference>
<dbReference type="InterPro" id="IPR001647">
    <property type="entry name" value="HTH_TetR"/>
</dbReference>
<dbReference type="Pfam" id="PF00440">
    <property type="entry name" value="TetR_N"/>
    <property type="match status" value="1"/>
</dbReference>
<feature type="domain" description="HTH tetR-type" evidence="5">
    <location>
        <begin position="14"/>
        <end position="74"/>
    </location>
</feature>
<evidence type="ECO:0000313" key="6">
    <source>
        <dbReference type="EMBL" id="KEQ23826.1"/>
    </source>
</evidence>
<dbReference type="GO" id="GO:0003700">
    <property type="term" value="F:DNA-binding transcription factor activity"/>
    <property type="evidence" value="ECO:0007669"/>
    <property type="project" value="TreeGrafter"/>
</dbReference>
<name>A0A081NZF3_9BACL</name>
<reference evidence="6 7" key="1">
    <citation type="submission" date="2014-06" db="EMBL/GenBank/DDBJ databases">
        <title>Draft genome sequence of Paenibacillus sp. MSt1.</title>
        <authorList>
            <person name="Aw Y.K."/>
            <person name="Ong K.S."/>
            <person name="Gan H.M."/>
            <person name="Lee S.M."/>
        </authorList>
    </citation>
    <scope>NUCLEOTIDE SEQUENCE [LARGE SCALE GENOMIC DNA]</scope>
    <source>
        <strain evidence="6 7">MSt1</strain>
    </source>
</reference>
<dbReference type="GO" id="GO:0000976">
    <property type="term" value="F:transcription cis-regulatory region binding"/>
    <property type="evidence" value="ECO:0007669"/>
    <property type="project" value="TreeGrafter"/>
</dbReference>
<sequence length="218" mass="24980">MDAQSIPLRELKKARTKLALYEASLELIGERSFRELLVDDICRKAEVSKVTFFKFFRQKEDVLVYFMRVWLTWRRIELAERPLRGMAAIRHMLGKVVEEAETKPGLMLSLIGFLSEMKMHPCMPELSAAEIGLLFPGHEELGAQEPDLHQEFTKRMQEAAEDGELRPGVSVESAVALLHTIFYGAYLTGHLYGNPDLMGVYDMHLEVLRTVREKGDRV</sequence>
<dbReference type="Proteomes" id="UP000028123">
    <property type="component" value="Unassembled WGS sequence"/>
</dbReference>